<feature type="region of interest" description="Disordered" evidence="2">
    <location>
        <begin position="1225"/>
        <end position="1250"/>
    </location>
</feature>
<feature type="region of interest" description="Disordered" evidence="2">
    <location>
        <begin position="538"/>
        <end position="563"/>
    </location>
</feature>
<feature type="coiled-coil region" evidence="1">
    <location>
        <begin position="639"/>
        <end position="666"/>
    </location>
</feature>
<gene>
    <name evidence="3" type="ORF">WJX72_008529</name>
</gene>
<accession>A0AAW1Q0E1</accession>
<reference evidence="3 4" key="1">
    <citation type="journal article" date="2024" name="Nat. Commun.">
        <title>Phylogenomics reveals the evolutionary origins of lichenization in chlorophyte algae.</title>
        <authorList>
            <person name="Puginier C."/>
            <person name="Libourel C."/>
            <person name="Otte J."/>
            <person name="Skaloud P."/>
            <person name="Haon M."/>
            <person name="Grisel S."/>
            <person name="Petersen M."/>
            <person name="Berrin J.G."/>
            <person name="Delaux P.M."/>
            <person name="Dal Grande F."/>
            <person name="Keller J."/>
        </authorList>
    </citation>
    <scope>NUCLEOTIDE SEQUENCE [LARGE SCALE GENOMIC DNA]</scope>
    <source>
        <strain evidence="3 4">SAG 2043</strain>
    </source>
</reference>
<feature type="region of interest" description="Disordered" evidence="2">
    <location>
        <begin position="1133"/>
        <end position="1152"/>
    </location>
</feature>
<feature type="compositionally biased region" description="Basic and acidic residues" evidence="2">
    <location>
        <begin position="1229"/>
        <end position="1241"/>
    </location>
</feature>
<dbReference type="Proteomes" id="UP001489004">
    <property type="component" value="Unassembled WGS sequence"/>
</dbReference>
<feature type="region of interest" description="Disordered" evidence="2">
    <location>
        <begin position="840"/>
        <end position="864"/>
    </location>
</feature>
<evidence type="ECO:0000256" key="2">
    <source>
        <dbReference type="SAM" id="MobiDB-lite"/>
    </source>
</evidence>
<feature type="region of interest" description="Disordered" evidence="2">
    <location>
        <begin position="1395"/>
        <end position="1435"/>
    </location>
</feature>
<keyword evidence="1" id="KW-0175">Coiled coil</keyword>
<evidence type="ECO:0000313" key="4">
    <source>
        <dbReference type="Proteomes" id="UP001489004"/>
    </source>
</evidence>
<comment type="caution">
    <text evidence="3">The sequence shown here is derived from an EMBL/GenBank/DDBJ whole genome shotgun (WGS) entry which is preliminary data.</text>
</comment>
<feature type="coiled-coil region" evidence="1">
    <location>
        <begin position="176"/>
        <end position="387"/>
    </location>
</feature>
<evidence type="ECO:0000256" key="1">
    <source>
        <dbReference type="SAM" id="Coils"/>
    </source>
</evidence>
<feature type="coiled-coil region" evidence="1">
    <location>
        <begin position="780"/>
        <end position="807"/>
    </location>
</feature>
<sequence length="1435" mass="158038">MGSGELPEDRALVQILADAKEQRARAEAALLYGGYARTVRLADQSLVLFQDPADHDDASASSSNPPAARTLTLAVVTPDDSLDAMALELASYNLQSDLCPPLPQAPAGSAMLVADGLVSLTAAPGVVDQSPAEGVVPAMVGHEPGMHAAIGALQRQPAREGKTELEMAVADPDRRLMQAQQAAEGYREQLHGTQHQLADMQRHHQAALQQLRGRQMDLTRSEVDLVEAKQKLRQLEAQVPAPSGALRISGFEDLIEEASSELERVEGQLREASQQLLDLRSHNATLADEVDQAAHAKQKAEEEADQASQALQDILVEVTAAKHEQQRLQAAAAKLREGISSEEQAAERLSRSVAEQEAALRQVEAGIQKAKHRQVEQEQQNIRLEQERSVAVDAAKRAAHELEVVRVDLNTSQSQLAEQRAQQAEVAAQLAHLRQQAEQAQEKLADLQYAAQETATVKTAAKREAVAASEQLQQIKQQVEAVSRQLADIEKELHASRAEVADAAAQRDEHEKAAKRLHAEHVNAVSMLEQAKQALQEAIQQREHQDQATAAAKQEAVATSHAHEEAVQALEQLKAEHSQLSDVAAKLRQELAASGNESWHPRQPLMPMQPGSVQGSLRASDLPSTRWPSPQHANAGVKVAGQQALVQQLQQEVDGLQAALLAEQSKRRQTERMVLHIDQQSVSDADPEAMTMQCGKLRAQLAASEAEQAHLQEMLRELRDRNMRQGAEIGRLKQRLAQANLTPDISPRALSPHSTAQHSMGLASQYRATWQEMDRRQEDLQSCRQQVQEQRLLLDSLQSESRALQQHNEQRQMQLEVLHQEYLSLQARIATEAQLLTPLPTQPRQHQTIRSPRRSHPRDENPAAQEAAHLAAALRKAEQRAAERERDMAVLQARLDALHKDKLMLQQQRDELNSQVNVLARESHQASLDCKQLQQQLGRQASELAGLEARLGQAQYANSELKQQNQRLQSATAEESDNIQRLRCELAEQVNECQRLRERCKAAEAAAAQAQQELSAQQATANTLFQRLQHAEALASDRQDHTSSLGGRLEALESAKAAADILAEESRQQLQLLRSQLERAEAGQRQAAEAASLLREQLQAAEADATRADEPHHRAAAAVRALEEEVALLSRRLQSAEQRERQRGQHTQIATRDEAHELAGQLEQLEDAEINLTCVQLEAEEYKLLASRYQESYRVSEQRVKGLQAELEHVTAKLKSASRRISDSAVAAHAEDVKARPRASRDAAPAAHAEDAKAAEFERLRVEAEKKLAQAELATLRRQVAEHRDELRLAQKQLKQVKAELQHAEAAALQLQHVQQELAALEQDLQTKAAQRAAAVVTSRPDHAAHAMRHERTQTAELTDAKAVQLEAANKSLHDALGRLAAALQDAVRLGCGVNGKRRRRAPVASAPTAASGQPAMFVDDGRQPVARGEPRTRG</sequence>
<feature type="coiled-coil region" evidence="1">
    <location>
        <begin position="701"/>
        <end position="735"/>
    </location>
</feature>
<dbReference type="EMBL" id="JALJOR010000006">
    <property type="protein sequence ID" value="KAK9815718.1"/>
    <property type="molecule type" value="Genomic_DNA"/>
</dbReference>
<protein>
    <submittedName>
        <fullName evidence="3">Uncharacterized protein</fullName>
    </submittedName>
</protein>
<feature type="coiled-coil region" evidence="1">
    <location>
        <begin position="867"/>
        <end position="1020"/>
    </location>
</feature>
<feature type="compositionally biased region" description="Polar residues" evidence="2">
    <location>
        <begin position="611"/>
        <end position="630"/>
    </location>
</feature>
<proteinExistence type="predicted"/>
<organism evidence="3 4">
    <name type="scientific">[Myrmecia] bisecta</name>
    <dbReference type="NCBI Taxonomy" id="41462"/>
    <lineage>
        <taxon>Eukaryota</taxon>
        <taxon>Viridiplantae</taxon>
        <taxon>Chlorophyta</taxon>
        <taxon>core chlorophytes</taxon>
        <taxon>Trebouxiophyceae</taxon>
        <taxon>Trebouxiales</taxon>
        <taxon>Trebouxiaceae</taxon>
        <taxon>Myrmecia</taxon>
    </lineage>
</organism>
<name>A0AAW1Q0E1_9CHLO</name>
<feature type="coiled-coil region" evidence="1">
    <location>
        <begin position="1165"/>
        <end position="1220"/>
    </location>
</feature>
<dbReference type="PANTHER" id="PTHR23159">
    <property type="entry name" value="CENTROSOMAL PROTEIN 2"/>
    <property type="match status" value="1"/>
</dbReference>
<feature type="coiled-coil region" evidence="1">
    <location>
        <begin position="1252"/>
        <end position="1331"/>
    </location>
</feature>
<evidence type="ECO:0000313" key="3">
    <source>
        <dbReference type="EMBL" id="KAK9815718.1"/>
    </source>
</evidence>
<feature type="region of interest" description="Disordered" evidence="2">
    <location>
        <begin position="593"/>
        <end position="630"/>
    </location>
</feature>
<keyword evidence="4" id="KW-1185">Reference proteome</keyword>
<dbReference type="PANTHER" id="PTHR23159:SF31">
    <property type="entry name" value="CENTROSOME-ASSOCIATED PROTEIN CEP250 ISOFORM X1"/>
    <property type="match status" value="1"/>
</dbReference>
<feature type="compositionally biased region" description="Low complexity" evidence="2">
    <location>
        <begin position="547"/>
        <end position="558"/>
    </location>
</feature>